<dbReference type="Pfam" id="PF02620">
    <property type="entry name" value="YceD"/>
    <property type="match status" value="1"/>
</dbReference>
<evidence type="ECO:0000313" key="2">
    <source>
        <dbReference type="Proteomes" id="UP001179952"/>
    </source>
</evidence>
<dbReference type="PANTHER" id="PTHR34374:SF1">
    <property type="entry name" value="LARGE RIBOSOMAL RNA SUBUNIT ACCUMULATION PROTEIN YCED HOMOLOG 1, CHLOROPLASTIC"/>
    <property type="match status" value="1"/>
</dbReference>
<accession>A0AAV9BCF9</accession>
<dbReference type="InterPro" id="IPR003772">
    <property type="entry name" value="YceD"/>
</dbReference>
<reference evidence="1" key="1">
    <citation type="journal article" date="2023" name="Nat. Commun.">
        <title>Diploid and tetraploid genomes of Acorus and the evolution of monocots.</title>
        <authorList>
            <person name="Ma L."/>
            <person name="Liu K.W."/>
            <person name="Li Z."/>
            <person name="Hsiao Y.Y."/>
            <person name="Qi Y."/>
            <person name="Fu T."/>
            <person name="Tang G.D."/>
            <person name="Zhang D."/>
            <person name="Sun W.H."/>
            <person name="Liu D.K."/>
            <person name="Li Y."/>
            <person name="Chen G.Z."/>
            <person name="Liu X.D."/>
            <person name="Liao X.Y."/>
            <person name="Jiang Y.T."/>
            <person name="Yu X."/>
            <person name="Hao Y."/>
            <person name="Huang J."/>
            <person name="Zhao X.W."/>
            <person name="Ke S."/>
            <person name="Chen Y.Y."/>
            <person name="Wu W.L."/>
            <person name="Hsu J.L."/>
            <person name="Lin Y.F."/>
            <person name="Huang M.D."/>
            <person name="Li C.Y."/>
            <person name="Huang L."/>
            <person name="Wang Z.W."/>
            <person name="Zhao X."/>
            <person name="Zhong W.Y."/>
            <person name="Peng D.H."/>
            <person name="Ahmad S."/>
            <person name="Lan S."/>
            <person name="Zhang J.S."/>
            <person name="Tsai W.C."/>
            <person name="Van de Peer Y."/>
            <person name="Liu Z.J."/>
        </authorList>
    </citation>
    <scope>NUCLEOTIDE SEQUENCE</scope>
    <source>
        <strain evidence="1">SCP</strain>
    </source>
</reference>
<dbReference type="EMBL" id="JAUJYN010000004">
    <property type="protein sequence ID" value="KAK1274271.1"/>
    <property type="molecule type" value="Genomic_DNA"/>
</dbReference>
<reference evidence="1" key="2">
    <citation type="submission" date="2023-06" db="EMBL/GenBank/DDBJ databases">
        <authorList>
            <person name="Ma L."/>
            <person name="Liu K.-W."/>
            <person name="Li Z."/>
            <person name="Hsiao Y.-Y."/>
            <person name="Qi Y."/>
            <person name="Fu T."/>
            <person name="Tang G."/>
            <person name="Zhang D."/>
            <person name="Sun W.-H."/>
            <person name="Liu D.-K."/>
            <person name="Li Y."/>
            <person name="Chen G.-Z."/>
            <person name="Liu X.-D."/>
            <person name="Liao X.-Y."/>
            <person name="Jiang Y.-T."/>
            <person name="Yu X."/>
            <person name="Hao Y."/>
            <person name="Huang J."/>
            <person name="Zhao X.-W."/>
            <person name="Ke S."/>
            <person name="Chen Y.-Y."/>
            <person name="Wu W.-L."/>
            <person name="Hsu J.-L."/>
            <person name="Lin Y.-F."/>
            <person name="Huang M.-D."/>
            <person name="Li C.-Y."/>
            <person name="Huang L."/>
            <person name="Wang Z.-W."/>
            <person name="Zhao X."/>
            <person name="Zhong W.-Y."/>
            <person name="Peng D.-H."/>
            <person name="Ahmad S."/>
            <person name="Lan S."/>
            <person name="Zhang J.-S."/>
            <person name="Tsai W.-C."/>
            <person name="Van De Peer Y."/>
            <person name="Liu Z.-J."/>
        </authorList>
    </citation>
    <scope>NUCLEOTIDE SEQUENCE</scope>
    <source>
        <strain evidence="1">SCP</strain>
        <tissue evidence="1">Leaves</tissue>
    </source>
</reference>
<dbReference type="PANTHER" id="PTHR34374">
    <property type="entry name" value="LARGE RIBOSOMAL RNA SUBUNIT ACCUMULATION PROTEIN YCED HOMOLOG 1, CHLOROPLASTIC"/>
    <property type="match status" value="1"/>
</dbReference>
<name>A0AAV9BCF9_ACOGR</name>
<sequence length="296" mass="32861">MALLSISSSPNPFLHKFNLPKTETKRHSPSKPQFNLFQCRTPTSLPSRFPLFNNLISTNRTATLASVAGLETSPYDADDSGSPWEGAIVYRRDASASHVEYSTTLERLGLGRLSSRVSASRASSMGLRMSRRGVKDDSLETPVLVSVDVTRKKRKLKLDGILRTVITLGCNRCAEPAAQPVFTNFSLLLTEEPIEEPEEIDMGTIFGEVQDEDFVELDDQLYFPPEEKEIDISKHLRDMVHLEITISAVCDASCKGLCLSCGVNLNRGSCDCGRVDEVSIRDRSPLKDIAKKMHRI</sequence>
<evidence type="ECO:0000313" key="1">
    <source>
        <dbReference type="EMBL" id="KAK1274271.1"/>
    </source>
</evidence>
<dbReference type="Proteomes" id="UP001179952">
    <property type="component" value="Unassembled WGS sequence"/>
</dbReference>
<protein>
    <submittedName>
        <fullName evidence="1">Uncharacterized protein</fullName>
    </submittedName>
</protein>
<dbReference type="AlphaFoldDB" id="A0AAV9BCF9"/>
<keyword evidence="2" id="KW-1185">Reference proteome</keyword>
<proteinExistence type="predicted"/>
<gene>
    <name evidence="1" type="ORF">QJS04_geneDACA009870</name>
</gene>
<comment type="caution">
    <text evidence="1">The sequence shown here is derived from an EMBL/GenBank/DDBJ whole genome shotgun (WGS) entry which is preliminary data.</text>
</comment>
<organism evidence="1 2">
    <name type="scientific">Acorus gramineus</name>
    <name type="common">Dwarf sweet flag</name>
    <dbReference type="NCBI Taxonomy" id="55184"/>
    <lineage>
        <taxon>Eukaryota</taxon>
        <taxon>Viridiplantae</taxon>
        <taxon>Streptophyta</taxon>
        <taxon>Embryophyta</taxon>
        <taxon>Tracheophyta</taxon>
        <taxon>Spermatophyta</taxon>
        <taxon>Magnoliopsida</taxon>
        <taxon>Liliopsida</taxon>
        <taxon>Acoraceae</taxon>
        <taxon>Acorus</taxon>
    </lineage>
</organism>